<feature type="domain" description="SnoaL-like" evidence="1">
    <location>
        <begin position="13"/>
        <end position="114"/>
    </location>
</feature>
<reference evidence="2" key="1">
    <citation type="submission" date="2021-01" db="EMBL/GenBank/DDBJ databases">
        <title>Whole genome shotgun sequence of Dactylosporangium siamense NBRC 106093.</title>
        <authorList>
            <person name="Komaki H."/>
            <person name="Tamura T."/>
        </authorList>
    </citation>
    <scope>NUCLEOTIDE SEQUENCE</scope>
    <source>
        <strain evidence="2">NBRC 106093</strain>
    </source>
</reference>
<proteinExistence type="predicted"/>
<dbReference type="AlphaFoldDB" id="A0A919PE46"/>
<evidence type="ECO:0000259" key="1">
    <source>
        <dbReference type="Pfam" id="PF12680"/>
    </source>
</evidence>
<sequence>MDTRIAAAAWAHTWVSAWRSHDADAVAALYAPDCAHRSLPFRPPLSGRAAVLDYLREAFAEESAVVDVWFGPPVVDGRRAWVEYWATVVDRDGGALTIAGSAVARFDADGLITESRDYWHATAGHVPPPEAWHVA</sequence>
<gene>
    <name evidence="2" type="ORF">Dsi01nite_011670</name>
</gene>
<evidence type="ECO:0000313" key="2">
    <source>
        <dbReference type="EMBL" id="GIG43126.1"/>
    </source>
</evidence>
<evidence type="ECO:0000313" key="3">
    <source>
        <dbReference type="Proteomes" id="UP000660611"/>
    </source>
</evidence>
<dbReference type="Proteomes" id="UP000660611">
    <property type="component" value="Unassembled WGS sequence"/>
</dbReference>
<dbReference type="Pfam" id="PF12680">
    <property type="entry name" value="SnoaL_2"/>
    <property type="match status" value="1"/>
</dbReference>
<dbReference type="InterPro" id="IPR037401">
    <property type="entry name" value="SnoaL-like"/>
</dbReference>
<dbReference type="RefSeq" id="WP_203845002.1">
    <property type="nucleotide sequence ID" value="NZ_BAAAVW010000002.1"/>
</dbReference>
<comment type="caution">
    <text evidence="2">The sequence shown here is derived from an EMBL/GenBank/DDBJ whole genome shotgun (WGS) entry which is preliminary data.</text>
</comment>
<organism evidence="2 3">
    <name type="scientific">Dactylosporangium siamense</name>
    <dbReference type="NCBI Taxonomy" id="685454"/>
    <lineage>
        <taxon>Bacteria</taxon>
        <taxon>Bacillati</taxon>
        <taxon>Actinomycetota</taxon>
        <taxon>Actinomycetes</taxon>
        <taxon>Micromonosporales</taxon>
        <taxon>Micromonosporaceae</taxon>
        <taxon>Dactylosporangium</taxon>
    </lineage>
</organism>
<dbReference type="InterPro" id="IPR032710">
    <property type="entry name" value="NTF2-like_dom_sf"/>
</dbReference>
<dbReference type="EMBL" id="BONQ01000020">
    <property type="protein sequence ID" value="GIG43126.1"/>
    <property type="molecule type" value="Genomic_DNA"/>
</dbReference>
<protein>
    <recommendedName>
        <fullName evidence="1">SnoaL-like domain-containing protein</fullName>
    </recommendedName>
</protein>
<name>A0A919PE46_9ACTN</name>
<accession>A0A919PE46</accession>
<dbReference type="Gene3D" id="3.10.450.50">
    <property type="match status" value="1"/>
</dbReference>
<dbReference type="SUPFAM" id="SSF54427">
    <property type="entry name" value="NTF2-like"/>
    <property type="match status" value="1"/>
</dbReference>
<keyword evidence="3" id="KW-1185">Reference proteome</keyword>